<protein>
    <recommendedName>
        <fullName evidence="8">C2H2-type domain-containing protein</fullName>
    </recommendedName>
</protein>
<keyword evidence="3" id="KW-0677">Repeat</keyword>
<evidence type="ECO:0000256" key="3">
    <source>
        <dbReference type="ARBA" id="ARBA00022737"/>
    </source>
</evidence>
<evidence type="ECO:0000256" key="2">
    <source>
        <dbReference type="ARBA" id="ARBA00022723"/>
    </source>
</evidence>
<accession>A0A553NBH5</accession>
<feature type="non-terminal residue" evidence="9">
    <location>
        <position position="623"/>
    </location>
</feature>
<feature type="domain" description="C2H2-type" evidence="8">
    <location>
        <begin position="521"/>
        <end position="548"/>
    </location>
</feature>
<organism evidence="9 10">
    <name type="scientific">Tigriopus californicus</name>
    <name type="common">Marine copepod</name>
    <dbReference type="NCBI Taxonomy" id="6832"/>
    <lineage>
        <taxon>Eukaryota</taxon>
        <taxon>Metazoa</taxon>
        <taxon>Ecdysozoa</taxon>
        <taxon>Arthropoda</taxon>
        <taxon>Crustacea</taxon>
        <taxon>Multicrustacea</taxon>
        <taxon>Hexanauplia</taxon>
        <taxon>Copepoda</taxon>
        <taxon>Harpacticoida</taxon>
        <taxon>Harpacticidae</taxon>
        <taxon>Tigriopus</taxon>
    </lineage>
</organism>
<dbReference type="EMBL" id="VCGU01000458">
    <property type="protein sequence ID" value="TRY62791.1"/>
    <property type="molecule type" value="Genomic_DNA"/>
</dbReference>
<dbReference type="PROSITE" id="PS50157">
    <property type="entry name" value="ZINC_FINGER_C2H2_2"/>
    <property type="match status" value="5"/>
</dbReference>
<comment type="subcellular location">
    <subcellularLocation>
        <location evidence="1">Nucleus</location>
    </subcellularLocation>
</comment>
<dbReference type="InterPro" id="IPR050888">
    <property type="entry name" value="ZnF_C2H2-type_TF"/>
</dbReference>
<keyword evidence="10" id="KW-1185">Reference proteome</keyword>
<feature type="domain" description="C2H2-type" evidence="8">
    <location>
        <begin position="560"/>
        <end position="588"/>
    </location>
</feature>
<proteinExistence type="predicted"/>
<sequence length="623" mass="71978">MVLNSNVLHRLKSSAICSQLAPLVIDNWILFQRKTFDHFDENGDPYISQVFLVEISTGRYIHRAQGHKVDQGTTLDPDVLENKLMHVFLSTKPCSGFPLSTEKFLPESMTVIDYPYRREVSKECQFYVQGFKLEPGDEESKSEPGSCCAPCLEASNQTPFVSVHVEGDANNDELVPVLESRKSLTLNERKPHMTEFMEFDSEMLETDIDDLWPAKDDSIPIEEAKPNDNVEVSKKGYKCTNCSQVFETHSQLRSHRWKRNLKQRNNRKVGCLECNDTKIVTFKHLRDHVALKHPDKLGEYQSILPEEPDANSMKHPLKCSLCNWINNGTVLTFRHRELYHELGNHVCGDCQEPNLTYYDLMIHNYKKHFKATKPLALATHGLDMVIKDGKVQVVKTKIVCPMCLKEYKNDYGMIDHLRKHHSWGMFNCESCGEACHFAKDISAHMIQFHGDNPELKCPTCFKDFNLNEDPELFNAHYKTCYQIFRKGESRSSFQCHVCGKQYLVKRNLDLHMNIHQGILPFKCTYCAFGTIHKSVLKDHERSHLAKRALKDGTSTKSVLHQCEQCGKQMKSVKLLKRHVRVVHEGRKQSFECKDCGEIFKHYVALYKHKKHSHGFVSNYKHIE</sequence>
<evidence type="ECO:0000313" key="9">
    <source>
        <dbReference type="EMBL" id="TRY62791.1"/>
    </source>
</evidence>
<dbReference type="PROSITE" id="PS00028">
    <property type="entry name" value="ZINC_FINGER_C2H2_1"/>
    <property type="match status" value="4"/>
</dbReference>
<reference evidence="9 10" key="1">
    <citation type="journal article" date="2018" name="Nat. Ecol. Evol.">
        <title>Genomic signatures of mitonuclear coevolution across populations of Tigriopus californicus.</title>
        <authorList>
            <person name="Barreto F.S."/>
            <person name="Watson E.T."/>
            <person name="Lima T.G."/>
            <person name="Willett C.S."/>
            <person name="Edmands S."/>
            <person name="Li W."/>
            <person name="Burton R.S."/>
        </authorList>
    </citation>
    <scope>NUCLEOTIDE SEQUENCE [LARGE SCALE GENOMIC DNA]</scope>
    <source>
        <strain evidence="9 10">San Diego</strain>
    </source>
</reference>
<dbReference type="Proteomes" id="UP000318571">
    <property type="component" value="Chromosome 10"/>
</dbReference>
<keyword evidence="2" id="KW-0479">Metal-binding</keyword>
<dbReference type="SMART" id="SM00355">
    <property type="entry name" value="ZnF_C2H2"/>
    <property type="match status" value="10"/>
</dbReference>
<dbReference type="GO" id="GO:0008270">
    <property type="term" value="F:zinc ion binding"/>
    <property type="evidence" value="ECO:0007669"/>
    <property type="project" value="UniProtKB-KW"/>
</dbReference>
<gene>
    <name evidence="9" type="ORF">TCAL_12063</name>
</gene>
<name>A0A553NBH5_TIGCA</name>
<dbReference type="AlphaFoldDB" id="A0A553NBH5"/>
<evidence type="ECO:0000259" key="8">
    <source>
        <dbReference type="PROSITE" id="PS50157"/>
    </source>
</evidence>
<feature type="domain" description="C2H2-type" evidence="8">
    <location>
        <begin position="237"/>
        <end position="265"/>
    </location>
</feature>
<comment type="caution">
    <text evidence="9">The sequence shown here is derived from an EMBL/GenBank/DDBJ whole genome shotgun (WGS) entry which is preliminary data.</text>
</comment>
<dbReference type="PANTHER" id="PTHR24406">
    <property type="entry name" value="TRANSCRIPTIONAL REPRESSOR CTCFL-RELATED"/>
    <property type="match status" value="1"/>
</dbReference>
<feature type="domain" description="C2H2-type" evidence="8">
    <location>
        <begin position="590"/>
        <end position="613"/>
    </location>
</feature>
<evidence type="ECO:0000313" key="10">
    <source>
        <dbReference type="Proteomes" id="UP000318571"/>
    </source>
</evidence>
<dbReference type="InterPro" id="IPR036236">
    <property type="entry name" value="Znf_C2H2_sf"/>
</dbReference>
<evidence type="ECO:0000256" key="6">
    <source>
        <dbReference type="ARBA" id="ARBA00023242"/>
    </source>
</evidence>
<dbReference type="Gene3D" id="3.30.160.60">
    <property type="entry name" value="Classic Zinc Finger"/>
    <property type="match status" value="4"/>
</dbReference>
<evidence type="ECO:0000256" key="7">
    <source>
        <dbReference type="PROSITE-ProRule" id="PRU00042"/>
    </source>
</evidence>
<feature type="domain" description="C2H2-type" evidence="8">
    <location>
        <begin position="493"/>
        <end position="520"/>
    </location>
</feature>
<dbReference type="SUPFAM" id="SSF57667">
    <property type="entry name" value="beta-beta-alpha zinc fingers"/>
    <property type="match status" value="2"/>
</dbReference>
<keyword evidence="5" id="KW-0862">Zinc</keyword>
<evidence type="ECO:0000256" key="1">
    <source>
        <dbReference type="ARBA" id="ARBA00004123"/>
    </source>
</evidence>
<evidence type="ECO:0000256" key="5">
    <source>
        <dbReference type="ARBA" id="ARBA00022833"/>
    </source>
</evidence>
<keyword evidence="6" id="KW-0539">Nucleus</keyword>
<dbReference type="InterPro" id="IPR013087">
    <property type="entry name" value="Znf_C2H2_type"/>
</dbReference>
<keyword evidence="4 7" id="KW-0863">Zinc-finger</keyword>
<dbReference type="GO" id="GO:0005634">
    <property type="term" value="C:nucleus"/>
    <property type="evidence" value="ECO:0007669"/>
    <property type="project" value="UniProtKB-SubCell"/>
</dbReference>
<evidence type="ECO:0000256" key="4">
    <source>
        <dbReference type="ARBA" id="ARBA00022771"/>
    </source>
</evidence>